<dbReference type="Proteomes" id="UP001196316">
    <property type="component" value="Unassembled WGS sequence"/>
</dbReference>
<dbReference type="PROSITE" id="PS50935">
    <property type="entry name" value="SSB"/>
    <property type="match status" value="1"/>
</dbReference>
<dbReference type="EMBL" id="JAHOEP010000005">
    <property type="protein sequence ID" value="MBV3407292.1"/>
    <property type="molecule type" value="Genomic_DNA"/>
</dbReference>
<dbReference type="AlphaFoldDB" id="A0AAW4N8P2"/>
<accession>A0AAW4N8P2</accession>
<evidence type="ECO:0008006" key="4">
    <source>
        <dbReference type="Google" id="ProtNLM"/>
    </source>
</evidence>
<proteinExistence type="predicted"/>
<sequence>MIKAEVKIIGTIKRGASIRTDKNNQPFLSFIVTIALPDAKTNTITVDALVSYPKGQQSDVSLFAEGVRVAIQGVLDIRNKENKLLFYLAAESVTTDDVPDLDAISGTLSFRGHLKKEKVYEEKKDKNGNPYLVFSAYSAEKVGESFVSTWVNFMRFPEKGAAIGTVKPDWMRSKAHVCISGELQISSYNSKVQMSCKVASMSEFVKENSQT</sequence>
<evidence type="ECO:0000313" key="2">
    <source>
        <dbReference type="EMBL" id="MBV3407292.1"/>
    </source>
</evidence>
<evidence type="ECO:0000313" key="3">
    <source>
        <dbReference type="Proteomes" id="UP001196316"/>
    </source>
</evidence>
<comment type="caution">
    <text evidence="2">The sequence shown here is derived from an EMBL/GenBank/DDBJ whole genome shotgun (WGS) entry which is preliminary data.</text>
</comment>
<keyword evidence="1" id="KW-0238">DNA-binding</keyword>
<dbReference type="RefSeq" id="WP_217326111.1">
    <property type="nucleotide sequence ID" value="NZ_JAHOEK010000005.1"/>
</dbReference>
<dbReference type="InterPro" id="IPR000424">
    <property type="entry name" value="Primosome_PriB/ssb"/>
</dbReference>
<dbReference type="GO" id="GO:0003697">
    <property type="term" value="F:single-stranded DNA binding"/>
    <property type="evidence" value="ECO:0007669"/>
    <property type="project" value="InterPro"/>
</dbReference>
<protein>
    <recommendedName>
        <fullName evidence="4">Single-stranded DNA-binding protein</fullName>
    </recommendedName>
</protein>
<evidence type="ECO:0000256" key="1">
    <source>
        <dbReference type="PROSITE-ProRule" id="PRU00252"/>
    </source>
</evidence>
<gene>
    <name evidence="2" type="ORF">KSW80_02525</name>
</gene>
<organism evidence="2 3">
    <name type="scientific">Segatella copri</name>
    <dbReference type="NCBI Taxonomy" id="165179"/>
    <lineage>
        <taxon>Bacteria</taxon>
        <taxon>Pseudomonadati</taxon>
        <taxon>Bacteroidota</taxon>
        <taxon>Bacteroidia</taxon>
        <taxon>Bacteroidales</taxon>
        <taxon>Prevotellaceae</taxon>
        <taxon>Segatella</taxon>
    </lineage>
</organism>
<name>A0AAW4N8P2_9BACT</name>
<reference evidence="2" key="1">
    <citation type="submission" date="2021-06" db="EMBL/GenBank/DDBJ databases">
        <title>Collection of gut derived symbiotic bacterial strains cultured from healthy donors.</title>
        <authorList>
            <person name="Lin H."/>
            <person name="Littmann E."/>
            <person name="Pamer E.G."/>
        </authorList>
    </citation>
    <scope>NUCLEOTIDE SEQUENCE</scope>
    <source>
        <strain evidence="2">MSK.21.60</strain>
    </source>
</reference>